<dbReference type="PATRIC" id="fig|587753.10.peg.3855"/>
<evidence type="ECO:0000259" key="2">
    <source>
        <dbReference type="SMART" id="SM00226"/>
    </source>
</evidence>
<evidence type="ECO:0000313" key="4">
    <source>
        <dbReference type="Proteomes" id="UP000032748"/>
    </source>
</evidence>
<dbReference type="KEGG" id="pcz:PCL1606_38630"/>
<protein>
    <submittedName>
        <fullName evidence="3">Protein tyrosine phosphatase</fullName>
    </submittedName>
</protein>
<dbReference type="OrthoDB" id="9793058at2"/>
<keyword evidence="1" id="KW-0059">Arsenical resistance</keyword>
<dbReference type="Gene3D" id="3.40.50.2300">
    <property type="match status" value="1"/>
</dbReference>
<reference evidence="3 4" key="1">
    <citation type="journal article" date="2015" name="Mol. Plant Microbe Interact.">
        <title>Comparative Genomic Analysis of Pseudomonas chlororaphis PCL1606 Reveals New Insight into Antifungal Compounds Involved in Biocontrol.</title>
        <authorList>
            <person name="Calderon C.E."/>
            <person name="Ramos C."/>
            <person name="de Vicente A."/>
            <person name="Cazorla F.M."/>
        </authorList>
    </citation>
    <scope>NUCLEOTIDE SEQUENCE [LARGE SCALE GENOMIC DNA]</scope>
    <source>
        <strain evidence="3 4">PCL1606</strain>
    </source>
</reference>
<dbReference type="AlphaFoldDB" id="A0A0D5Y2V8"/>
<dbReference type="InterPro" id="IPR036196">
    <property type="entry name" value="Ptyr_pPase_sf"/>
</dbReference>
<dbReference type="SUPFAM" id="SSF52788">
    <property type="entry name" value="Phosphotyrosine protein phosphatases I"/>
    <property type="match status" value="1"/>
</dbReference>
<feature type="domain" description="Phosphotyrosine protein phosphatase I" evidence="2">
    <location>
        <begin position="5"/>
        <end position="133"/>
    </location>
</feature>
<dbReference type="Proteomes" id="UP000032748">
    <property type="component" value="Chromosome"/>
</dbReference>
<dbReference type="EMBL" id="CP011110">
    <property type="protein sequence ID" value="AKA25314.1"/>
    <property type="molecule type" value="Genomic_DNA"/>
</dbReference>
<dbReference type="Pfam" id="PF01451">
    <property type="entry name" value="LMWPc"/>
    <property type="match status" value="1"/>
</dbReference>
<dbReference type="PANTHER" id="PTHR43428">
    <property type="entry name" value="ARSENATE REDUCTASE"/>
    <property type="match status" value="1"/>
</dbReference>
<organism evidence="3 4">
    <name type="scientific">Pseudomonas chlororaphis</name>
    <dbReference type="NCBI Taxonomy" id="587753"/>
    <lineage>
        <taxon>Bacteria</taxon>
        <taxon>Pseudomonadati</taxon>
        <taxon>Pseudomonadota</taxon>
        <taxon>Gammaproteobacteria</taxon>
        <taxon>Pseudomonadales</taxon>
        <taxon>Pseudomonadaceae</taxon>
        <taxon>Pseudomonas</taxon>
    </lineage>
</organism>
<accession>A0A0D5Y2V8</accession>
<dbReference type="InterPro" id="IPR023485">
    <property type="entry name" value="Ptyr_pPase"/>
</dbReference>
<gene>
    <name evidence="3" type="ORF">PCL1606_38630</name>
</gene>
<dbReference type="RefSeq" id="WP_045884178.1">
    <property type="nucleotide sequence ID" value="NZ_CP011110.1"/>
</dbReference>
<proteinExistence type="predicted"/>
<evidence type="ECO:0000313" key="3">
    <source>
        <dbReference type="EMBL" id="AKA25314.1"/>
    </source>
</evidence>
<name>A0A0D5Y2V8_9PSED</name>
<dbReference type="PANTHER" id="PTHR43428:SF1">
    <property type="entry name" value="ARSENATE REDUCTASE"/>
    <property type="match status" value="1"/>
</dbReference>
<sequence>MSDIHRVLFVCARNDARSLMAEALLRHADAEHFEAFSAGLVASEIDPRALDSLEHIGIVTEGLRSKSLDEFAGQPFHYVIALCDKSSEQIGRMPAAGERMVWNFEDPASSDRHEPFRHALQEIHDRIHMFIMVKTRP</sequence>
<evidence type="ECO:0000256" key="1">
    <source>
        <dbReference type="ARBA" id="ARBA00022849"/>
    </source>
</evidence>
<dbReference type="SMART" id="SM00226">
    <property type="entry name" value="LMWPc"/>
    <property type="match status" value="1"/>
</dbReference>
<dbReference type="CDD" id="cd16345">
    <property type="entry name" value="LMWP_ArsC"/>
    <property type="match status" value="1"/>
</dbReference>
<dbReference type="GO" id="GO:0046685">
    <property type="term" value="P:response to arsenic-containing substance"/>
    <property type="evidence" value="ECO:0007669"/>
    <property type="project" value="UniProtKB-KW"/>
</dbReference>